<dbReference type="AlphaFoldDB" id="A0A370K806"/>
<keyword evidence="2" id="KW-1185">Reference proteome</keyword>
<dbReference type="GO" id="GO:0006355">
    <property type="term" value="P:regulation of DNA-templated transcription"/>
    <property type="evidence" value="ECO:0007669"/>
    <property type="project" value="InterPro"/>
</dbReference>
<reference evidence="1 2" key="1">
    <citation type="submission" date="2018-07" db="EMBL/GenBank/DDBJ databases">
        <title>Dyella solisilvae sp. nov., isolated from the pine and broad-leaved mixed forest soil.</title>
        <authorList>
            <person name="Gao Z."/>
            <person name="Qiu L."/>
        </authorList>
    </citation>
    <scope>NUCLEOTIDE SEQUENCE [LARGE SCALE GENOMIC DNA]</scope>
    <source>
        <strain evidence="1 2">DHG54</strain>
    </source>
</reference>
<dbReference type="Gene3D" id="1.10.1220.10">
    <property type="entry name" value="Met repressor-like"/>
    <property type="match status" value="1"/>
</dbReference>
<proteinExistence type="predicted"/>
<evidence type="ECO:0000313" key="1">
    <source>
        <dbReference type="EMBL" id="RDI98788.1"/>
    </source>
</evidence>
<gene>
    <name evidence="1" type="ORF">DVT68_09760</name>
</gene>
<organism evidence="1 2">
    <name type="scientific">Dyella solisilvae</name>
    <dbReference type="NCBI Taxonomy" id="1920168"/>
    <lineage>
        <taxon>Bacteria</taxon>
        <taxon>Pseudomonadati</taxon>
        <taxon>Pseudomonadota</taxon>
        <taxon>Gammaproteobacteria</taxon>
        <taxon>Lysobacterales</taxon>
        <taxon>Rhodanobacteraceae</taxon>
        <taxon>Dyella</taxon>
    </lineage>
</organism>
<comment type="caution">
    <text evidence="1">The sequence shown here is derived from an EMBL/GenBank/DDBJ whole genome shotgun (WGS) entry which is preliminary data.</text>
</comment>
<dbReference type="Proteomes" id="UP000254711">
    <property type="component" value="Unassembled WGS sequence"/>
</dbReference>
<dbReference type="InterPro" id="IPR013321">
    <property type="entry name" value="Arc_rbn_hlx_hlx"/>
</dbReference>
<accession>A0A370K806</accession>
<dbReference type="EMBL" id="QQSY01000002">
    <property type="protein sequence ID" value="RDI98788.1"/>
    <property type="molecule type" value="Genomic_DNA"/>
</dbReference>
<evidence type="ECO:0000313" key="2">
    <source>
        <dbReference type="Proteomes" id="UP000254711"/>
    </source>
</evidence>
<name>A0A370K806_9GAMM</name>
<evidence type="ECO:0008006" key="3">
    <source>
        <dbReference type="Google" id="ProtNLM"/>
    </source>
</evidence>
<protein>
    <recommendedName>
        <fullName evidence="3">Type II toxin-antitoxin system RelB/DinJ family antitoxin</fullName>
    </recommendedName>
</protein>
<sequence>MITAKDPPARKHDNAFSLWLMAGRKASSANTSLHDCSSLGCMLPRPTSTLLMTQKAIMASPAIQVRVDPDVRAKAEENLDAMLGMGLNTAIKILVKRLANDPEASLDLLRPSKRTQRALQDLEEGRGQRFSQLVDFMNDLHANH</sequence>